<name>A0A074TE02_9RHOB</name>
<dbReference type="STRING" id="1185766.SAMN05216224_102869"/>
<proteinExistence type="predicted"/>
<organism evidence="3 4">
    <name type="scientific">Thioclava dalianensis</name>
    <dbReference type="NCBI Taxonomy" id="1185766"/>
    <lineage>
        <taxon>Bacteria</taxon>
        <taxon>Pseudomonadati</taxon>
        <taxon>Pseudomonadota</taxon>
        <taxon>Alphaproteobacteria</taxon>
        <taxon>Rhodobacterales</taxon>
        <taxon>Paracoccaceae</taxon>
        <taxon>Thioclava</taxon>
    </lineage>
</organism>
<keyword evidence="4" id="KW-1185">Reference proteome</keyword>
<dbReference type="Pfam" id="PF20248">
    <property type="entry name" value="DUF6603"/>
    <property type="match status" value="1"/>
</dbReference>
<dbReference type="Proteomes" id="UP000027725">
    <property type="component" value="Unassembled WGS sequence"/>
</dbReference>
<protein>
    <recommendedName>
        <fullName evidence="2">DUF6603 domain-containing protein</fullName>
    </recommendedName>
</protein>
<gene>
    <name evidence="3" type="ORF">DL1_21105</name>
</gene>
<dbReference type="EMBL" id="JHEH01000009">
    <property type="protein sequence ID" value="KEP70001.1"/>
    <property type="molecule type" value="Genomic_DNA"/>
</dbReference>
<dbReference type="eggNOG" id="ENOG502Z7M5">
    <property type="taxonomic scope" value="Bacteria"/>
</dbReference>
<feature type="region of interest" description="Disordered" evidence="1">
    <location>
        <begin position="768"/>
        <end position="788"/>
    </location>
</feature>
<sequence length="1589" mass="166652">MSNTLDQLEQTLKAAVQPDGSLALTGSLLGAPDLGDLIAQLEPSGSLVVQDAEITLSGDKTTLTVSGKTDIGELKGAAITVSFTQDSSATLEMTARITLPDGTALAQLLSPLGNATLKALKLDGGAVILSSLPYQDAGTGRSLAPGLNLSATIDPIAVLPYLGAILPAHTQLAMAGPITDFALPLFDLTTREVTGSLIGVSLPALYLQFTSASVTTPPDEPAALGQAFLAAQMTVGGVTGTVRAPLPDSGMVLALEVEFEGLTLSSFEDLAVFIGNVDPFSALPAPIQTQIKAVTDSFALRSLGLSVDLSKPAFLESALGVSVDLQDYAIFNPIPALKVQELDLSLKVNTTATPTVITFGASTTLTVGSSSQPDSFQVLIGFQTQSSGSYQISATQEPGTVLKLSNVVQSLIPSLTGFPDFDVTRFGLLLLPDDGTYSFDAVIQSDWEVLSTPSITLSEVDVSALYNRAVTPSTSGAITGIFTLDVGNAEEDQILITLSAVKPEGTDGWKLAGQTGEDQAIPIGNLIEAITHEFDTSVELPEFLADMVVENLDLTFDTAQKAFHFGTEIQMPFSDDVVLTLTVSLDVQPKAQGTGYETTFRGTIQIAQYQFDIVFDAKTAQSDTLIATYQPASGSRQSVTLKELLAGISESLAQDIPVNIEIDLKDVKFVFYKDKTNNRMAFGLDVGIPIDLSDIPIVGSRLPPELTLAITNLQGVYATKAFAQSDIAGVNGLLPSGVVPFPKEGLGQGVNLAADVRIGDWTERFQLAGAPSSKTQPSPTAARMASSTALTPSAAPQAAAPAAGDDSYMWLNINKQIGIFQFDRIGAGYSDNLLSLALDAGITLGPLSFSMLGLSVGSPMDKFAPEFGLNGLGLSFNQPPINLSGGFMKVKDATGTSYYGQVVAEIAQIGFSALGGWSPDADPASFFLYANIDIPMGGPPYLQLKALAGGIGINRSLLLPTIEELPGYILLPNNAPPAPGTPQSTVATVLPQLEKYLVNQPGQYWVAAGIAFSSFEMIEAFALVTVSFGVDFQLGILGSLSATVPAQGEEAIAYIEVDMVASFAPASGLLSVEGAVSPRSFVFGGFVKIQGGFAFRIWFAKENAGDFVASVGGYYPSFDKPAHYPTVPRLKIGYALGPLSVSGTAYFALTPALLMAGIKMNAVFEAGPIKAWFDAGFDILIAWQPFQYQAGTYVSIGVAVDIGLFTLKLQAGADLLIWGPEFGGKADVDLDVVSFSIAFGAAPSPAQPVGWSNFRDSFLPPDSPAPKAKAIPAPQTALMRATPALEAQEAPQTAEDPGITNILKIMTKTGLVSTAMPGYDAIISPTAFSIEITSTMPANSLSWAMTGGEIALQNTVADWSTAAPVAGTPFLTLPKGTATFSDTQVWNPVLDVAPMGKTGITSAMKIAVLKHLDSDAAGEFSDAITDLQVAPMLMASSTALWKLQDVANDPNLPALLEQTLVGLSLTPVPRAPTRVSDVPLIELLFTQGNNTGFYPASAQVVPGYQISTQNTPPQDLTIQLSGTHQADLTNTDYHLEALVDPWVASQRSDIATALREAGFGTYDAAQIDLTTMATRKALTDWPVVRQLGA</sequence>
<feature type="domain" description="DUF6603" evidence="2">
    <location>
        <begin position="813"/>
        <end position="1275"/>
    </location>
</feature>
<dbReference type="OrthoDB" id="535891at2"/>
<evidence type="ECO:0000256" key="1">
    <source>
        <dbReference type="SAM" id="MobiDB-lite"/>
    </source>
</evidence>
<dbReference type="InterPro" id="IPR046538">
    <property type="entry name" value="DUF6603"/>
</dbReference>
<dbReference type="RefSeq" id="WP_038065427.1">
    <property type="nucleotide sequence ID" value="NZ_FOVB01000002.1"/>
</dbReference>
<evidence type="ECO:0000313" key="4">
    <source>
        <dbReference type="Proteomes" id="UP000027725"/>
    </source>
</evidence>
<reference evidence="3 4" key="1">
    <citation type="submission" date="2014-03" db="EMBL/GenBank/DDBJ databases">
        <title>The draft genome sequence of Thioclava dalianensis DLFJ1-1.</title>
        <authorList>
            <person name="Lai Q."/>
            <person name="Shao Z."/>
        </authorList>
    </citation>
    <scope>NUCLEOTIDE SEQUENCE [LARGE SCALE GENOMIC DNA]</scope>
    <source>
        <strain evidence="3 4">DLFJ1-1</strain>
    </source>
</reference>
<evidence type="ECO:0000313" key="3">
    <source>
        <dbReference type="EMBL" id="KEP70001.1"/>
    </source>
</evidence>
<comment type="caution">
    <text evidence="3">The sequence shown here is derived from an EMBL/GenBank/DDBJ whole genome shotgun (WGS) entry which is preliminary data.</text>
</comment>
<accession>A0A074TE02</accession>
<evidence type="ECO:0000259" key="2">
    <source>
        <dbReference type="Pfam" id="PF20248"/>
    </source>
</evidence>